<evidence type="ECO:0000256" key="3">
    <source>
        <dbReference type="ARBA" id="ARBA00023027"/>
    </source>
</evidence>
<dbReference type="GO" id="GO:0016491">
    <property type="term" value="F:oxidoreductase activity"/>
    <property type="evidence" value="ECO:0007669"/>
    <property type="project" value="UniProtKB-KW"/>
</dbReference>
<organism evidence="5 6">
    <name type="scientific">Yersinia canariae</name>
    <dbReference type="NCBI Taxonomy" id="2607663"/>
    <lineage>
        <taxon>Bacteria</taxon>
        <taxon>Pseudomonadati</taxon>
        <taxon>Pseudomonadota</taxon>
        <taxon>Gammaproteobacteria</taxon>
        <taxon>Enterobacterales</taxon>
        <taxon>Yersiniaceae</taxon>
        <taxon>Yersinia</taxon>
    </lineage>
</organism>
<dbReference type="Proteomes" id="UP000464402">
    <property type="component" value="Chromosome"/>
</dbReference>
<protein>
    <submittedName>
        <fullName evidence="5">Aldehyde dehydrogenase family protein</fullName>
    </submittedName>
</protein>
<dbReference type="Gene3D" id="3.40.605.10">
    <property type="entry name" value="Aldehyde Dehydrogenase, Chain A, domain 1"/>
    <property type="match status" value="1"/>
</dbReference>
<comment type="similarity">
    <text evidence="1">Belongs to the aldehyde dehydrogenase family.</text>
</comment>
<sequence>MSLNTSKYSSAEYSFAELLINGQWRNGQSNLLRVYNPYDQKLLTEISLASVVDVDSAFLAASKSQPDWARTLPSERAEVMRSAVRVMEQRHSEIVNWLIDETGSVRLKAEFEWSAVRSMLLEAASLPTQISGRILSGDILDKEHRIYFAGIVNFQAPRPSANIRPKRIEQAGGAE</sequence>
<feature type="domain" description="Aldehyde dehydrogenase" evidence="4">
    <location>
        <begin position="24"/>
        <end position="142"/>
    </location>
</feature>
<dbReference type="PANTHER" id="PTHR42986">
    <property type="entry name" value="BENZALDEHYDE DEHYDROGENASE YFMT"/>
    <property type="match status" value="1"/>
</dbReference>
<dbReference type="Pfam" id="PF00171">
    <property type="entry name" value="Aldedh"/>
    <property type="match status" value="1"/>
</dbReference>
<dbReference type="RefSeq" id="WP_159678869.1">
    <property type="nucleotide sequence ID" value="NZ_CP043727.1"/>
</dbReference>
<gene>
    <name evidence="5" type="ORF">F0T03_13540</name>
</gene>
<dbReference type="PANTHER" id="PTHR42986:SF1">
    <property type="entry name" value="BENZALDEHYDE DEHYDROGENASE YFMT"/>
    <property type="match status" value="1"/>
</dbReference>
<name>A0A857F1H9_9GAMM</name>
<dbReference type="InterPro" id="IPR015590">
    <property type="entry name" value="Aldehyde_DH_dom"/>
</dbReference>
<keyword evidence="6" id="KW-1185">Reference proteome</keyword>
<dbReference type="KEGG" id="yca:F0T03_13540"/>
<evidence type="ECO:0000256" key="1">
    <source>
        <dbReference type="ARBA" id="ARBA00009986"/>
    </source>
</evidence>
<dbReference type="InterPro" id="IPR016162">
    <property type="entry name" value="Ald_DH_N"/>
</dbReference>
<keyword evidence="2" id="KW-0560">Oxidoreductase</keyword>
<dbReference type="EMBL" id="CP043727">
    <property type="protein sequence ID" value="QHB33084.1"/>
    <property type="molecule type" value="Genomic_DNA"/>
</dbReference>
<dbReference type="InterPro" id="IPR016161">
    <property type="entry name" value="Ald_DH/histidinol_DH"/>
</dbReference>
<accession>A0A857F1H9</accession>
<evidence type="ECO:0000259" key="4">
    <source>
        <dbReference type="Pfam" id="PF00171"/>
    </source>
</evidence>
<dbReference type="SUPFAM" id="SSF53720">
    <property type="entry name" value="ALDH-like"/>
    <property type="match status" value="1"/>
</dbReference>
<keyword evidence="3" id="KW-0520">NAD</keyword>
<proteinExistence type="inferred from homology"/>
<evidence type="ECO:0000313" key="6">
    <source>
        <dbReference type="Proteomes" id="UP000464402"/>
    </source>
</evidence>
<evidence type="ECO:0000313" key="5">
    <source>
        <dbReference type="EMBL" id="QHB33084.1"/>
    </source>
</evidence>
<reference evidence="6" key="1">
    <citation type="submission" date="2019-09" db="EMBL/GenBank/DDBJ databases">
        <title>Yersinia canariae sp. nov., isolated from a human yersiniosis case.</title>
        <authorList>
            <person name="Nguyen S.V."/>
            <person name="Greig D."/>
            <person name="Hurley D."/>
            <person name="Cao Y."/>
            <person name="McCabe E."/>
            <person name="Mitchell M."/>
            <person name="Jenkins C."/>
            <person name="Fanning S."/>
        </authorList>
    </citation>
    <scope>NUCLEOTIDE SEQUENCE [LARGE SCALE GENOMIC DNA]</scope>
    <source>
        <strain evidence="6">NCTC 14382</strain>
    </source>
</reference>
<evidence type="ECO:0000256" key="2">
    <source>
        <dbReference type="ARBA" id="ARBA00023002"/>
    </source>
</evidence>
<dbReference type="AlphaFoldDB" id="A0A857F1H9"/>